<dbReference type="Pfam" id="PF11887">
    <property type="entry name" value="Mce4_CUP1"/>
    <property type="match status" value="1"/>
</dbReference>
<evidence type="ECO:0000313" key="3">
    <source>
        <dbReference type="EMBL" id="KAA9160485.1"/>
    </source>
</evidence>
<feature type="domain" description="Mce/MlaD" evidence="1">
    <location>
        <begin position="41"/>
        <end position="116"/>
    </location>
</feature>
<organism evidence="3 4">
    <name type="scientific">Amycolatopsis acidicola</name>
    <dbReference type="NCBI Taxonomy" id="2596893"/>
    <lineage>
        <taxon>Bacteria</taxon>
        <taxon>Bacillati</taxon>
        <taxon>Actinomycetota</taxon>
        <taxon>Actinomycetes</taxon>
        <taxon>Pseudonocardiales</taxon>
        <taxon>Pseudonocardiaceae</taxon>
        <taxon>Amycolatopsis</taxon>
    </lineage>
</organism>
<sequence>MRRTLLATGLAAALVLLTGCDYQDGLNSLPMPGTQGNDDGSYSVRAEFTTMSGMEPNTQVMVDNVNVGSVSKISLQNWHAIATIRLNHDVDLPANATAKVAQTSLLGSKHIELAPPATEQPAGKLKEGSVIGLDHTSSYPDTEDVLASASLLLNGGGLEKVQTITGELNKALGGREQQTRDTLDQLDSFAAGLDRQKGQITAALDGLNRLGKQAADQKQVIEKTLTDLEPALDALNQERGPLIQAMTDLNGFSDAAGQIIDETQGALVTNLRNLEPVLKSLADSGDALVGSTGILATGRSR</sequence>
<dbReference type="GO" id="GO:0005576">
    <property type="term" value="C:extracellular region"/>
    <property type="evidence" value="ECO:0007669"/>
    <property type="project" value="TreeGrafter"/>
</dbReference>
<proteinExistence type="predicted"/>
<dbReference type="Proteomes" id="UP000319769">
    <property type="component" value="Unassembled WGS sequence"/>
</dbReference>
<dbReference type="RefSeq" id="WP_144754722.1">
    <property type="nucleotide sequence ID" value="NZ_VMNW02000021.1"/>
</dbReference>
<name>A0A5N0V3D0_9PSEU</name>
<dbReference type="EMBL" id="VMNW02000021">
    <property type="protein sequence ID" value="KAA9160485.1"/>
    <property type="molecule type" value="Genomic_DNA"/>
</dbReference>
<dbReference type="PANTHER" id="PTHR33371">
    <property type="entry name" value="INTERMEMBRANE PHOSPHOLIPID TRANSPORT SYSTEM BINDING PROTEIN MLAD-RELATED"/>
    <property type="match status" value="1"/>
</dbReference>
<dbReference type="InterPro" id="IPR005693">
    <property type="entry name" value="Mce"/>
</dbReference>
<dbReference type="OrthoDB" id="9774928at2"/>
<keyword evidence="4" id="KW-1185">Reference proteome</keyword>
<evidence type="ECO:0000259" key="1">
    <source>
        <dbReference type="Pfam" id="PF02470"/>
    </source>
</evidence>
<dbReference type="NCBIfam" id="TIGR00996">
    <property type="entry name" value="Mtu_fam_mce"/>
    <property type="match status" value="1"/>
</dbReference>
<dbReference type="Pfam" id="PF02470">
    <property type="entry name" value="MlaD"/>
    <property type="match status" value="1"/>
</dbReference>
<accession>A0A5N0V3D0</accession>
<dbReference type="InterPro" id="IPR052336">
    <property type="entry name" value="MlaD_Phospholipid_Transporter"/>
</dbReference>
<dbReference type="PANTHER" id="PTHR33371:SF15">
    <property type="entry name" value="LIPOPROTEIN LPRN"/>
    <property type="match status" value="1"/>
</dbReference>
<gene>
    <name evidence="3" type="ORF">FPZ12_016755</name>
</gene>
<reference evidence="3" key="1">
    <citation type="submission" date="2019-09" db="EMBL/GenBank/DDBJ databases">
        <authorList>
            <person name="Teo W.F.A."/>
            <person name="Duangmal K."/>
        </authorList>
    </citation>
    <scope>NUCLEOTIDE SEQUENCE [LARGE SCALE GENOMIC DNA]</scope>
    <source>
        <strain evidence="3">K81G1</strain>
    </source>
</reference>
<protein>
    <submittedName>
        <fullName evidence="3">MCE family protein</fullName>
    </submittedName>
</protein>
<evidence type="ECO:0000313" key="4">
    <source>
        <dbReference type="Proteomes" id="UP000319769"/>
    </source>
</evidence>
<comment type="caution">
    <text evidence="3">The sequence shown here is derived from an EMBL/GenBank/DDBJ whole genome shotgun (WGS) entry which is preliminary data.</text>
</comment>
<feature type="domain" description="Mammalian cell entry C-terminal" evidence="2">
    <location>
        <begin position="123"/>
        <end position="283"/>
    </location>
</feature>
<dbReference type="PROSITE" id="PS51257">
    <property type="entry name" value="PROKAR_LIPOPROTEIN"/>
    <property type="match status" value="1"/>
</dbReference>
<dbReference type="InterPro" id="IPR003399">
    <property type="entry name" value="Mce/MlaD"/>
</dbReference>
<evidence type="ECO:0000259" key="2">
    <source>
        <dbReference type="Pfam" id="PF11887"/>
    </source>
</evidence>
<dbReference type="AlphaFoldDB" id="A0A5N0V3D0"/>
<dbReference type="InterPro" id="IPR024516">
    <property type="entry name" value="Mce_C"/>
</dbReference>